<dbReference type="GO" id="GO:0016787">
    <property type="term" value="F:hydrolase activity"/>
    <property type="evidence" value="ECO:0007669"/>
    <property type="project" value="UniProtKB-KW"/>
</dbReference>
<dbReference type="GO" id="GO:0097550">
    <property type="term" value="C:transcription preinitiation complex"/>
    <property type="evidence" value="ECO:0000318"/>
    <property type="project" value="GO_Central"/>
</dbReference>
<sequence length="528" mass="60311">MKTPFLKIGNIQSFLKNTDKSTLIWIGSKMKFNRPYKVFNKVSAFNKLYFLSPKSFFNQKTGAFKTGLLPIITSHLKDLNIEYDHIDEREPLPQLYENWNDIQINNNNNNKNKINDDNDEDEEDGDALQPKIIDKDFLSDSNVTLYDYQVDTVNFALANHRGIIKCATGGGKTLILAAFIKALGPDVPIVILVSKRSLVTQIYKVLKELNICNIGRNSSDFSETGMITISTVRSTHKIPEHVKNCRVLIVDEVHEFSGPFSEKVFQQFENAYCRLGFSATPFKNEDPVHNHILTSIFGTQLCDITTRELTKNEILSGAIIHFYPINAPVIKFEKGTHFQKVEDKLISENEFLNQSIVKIVDKISSGRIMILVKRLSHGDELFKLLPDAYWIKGEDDQETREHVIKKLRKSDPNKKVIAIFSSIGNVGIDVKIHHLINACGGKDPNSTIQKLGRGLRRADDKTHLDYHDFDFSYKVNKSLNDHSKARINTLKNEGHQVILEEELVETGIKERKKKKKLILEEEKKEEVD</sequence>
<dbReference type="InterPro" id="IPR001650">
    <property type="entry name" value="Helicase_C-like"/>
</dbReference>
<dbReference type="dictyBase" id="DDB_G0280913"/>
<dbReference type="SMR" id="Q54UP1"/>
<dbReference type="InterPro" id="IPR027417">
    <property type="entry name" value="P-loop_NTPase"/>
</dbReference>
<name>Q54UP1_DICDI</name>
<keyword evidence="1" id="KW-0547">Nucleotide-binding</keyword>
<keyword evidence="3" id="KW-0347">Helicase</keyword>
<dbReference type="PANTHER" id="PTHR11274">
    <property type="entry name" value="RAD25/XP-B DNA REPAIR HELICASE"/>
    <property type="match status" value="1"/>
</dbReference>
<dbReference type="GeneID" id="8622784"/>
<evidence type="ECO:0000256" key="1">
    <source>
        <dbReference type="ARBA" id="ARBA00022741"/>
    </source>
</evidence>
<dbReference type="GO" id="GO:0005675">
    <property type="term" value="C:transcription factor TFIIH holo complex"/>
    <property type="evidence" value="ECO:0000318"/>
    <property type="project" value="GO_Central"/>
</dbReference>
<dbReference type="InterPro" id="IPR050615">
    <property type="entry name" value="ATP-dep_DNA_Helicase"/>
</dbReference>
<dbReference type="GO" id="GO:0003677">
    <property type="term" value="F:DNA binding"/>
    <property type="evidence" value="ECO:0007669"/>
    <property type="project" value="InterPro"/>
</dbReference>
<dbReference type="KEGG" id="ddi:DDB_G0280913"/>
<evidence type="ECO:0000256" key="2">
    <source>
        <dbReference type="ARBA" id="ARBA00022801"/>
    </source>
</evidence>
<dbReference type="PROSITE" id="PS51192">
    <property type="entry name" value="HELICASE_ATP_BIND_1"/>
    <property type="match status" value="1"/>
</dbReference>
<comment type="caution">
    <text evidence="6">The sequence shown here is derived from an EMBL/GenBank/DDBJ whole genome shotgun (WGS) entry which is preliminary data.</text>
</comment>
<dbReference type="GO" id="GO:0006367">
    <property type="term" value="P:transcription initiation at RNA polymerase II promoter"/>
    <property type="evidence" value="ECO:0000318"/>
    <property type="project" value="GO_Central"/>
</dbReference>
<protein>
    <recommendedName>
        <fullName evidence="5">Helicase ATP-binding domain-containing protein</fullName>
    </recommendedName>
</protein>
<dbReference type="AlphaFoldDB" id="Q54UP1"/>
<dbReference type="Gene3D" id="3.40.50.300">
    <property type="entry name" value="P-loop containing nucleotide triphosphate hydrolases"/>
    <property type="match status" value="2"/>
</dbReference>
<dbReference type="PaxDb" id="44689-DDB0215252"/>
<keyword evidence="7" id="KW-1185">Reference proteome</keyword>
<dbReference type="InParanoid" id="Q54UP1"/>
<accession>Q54UP1</accession>
<dbReference type="Pfam" id="PF00271">
    <property type="entry name" value="Helicase_C"/>
    <property type="match status" value="1"/>
</dbReference>
<dbReference type="STRING" id="44689.Q54UP1"/>
<gene>
    <name evidence="6" type="ORF">DDB_G0280913</name>
</gene>
<organism evidence="6 7">
    <name type="scientific">Dictyostelium discoideum</name>
    <name type="common">Social amoeba</name>
    <dbReference type="NCBI Taxonomy" id="44689"/>
    <lineage>
        <taxon>Eukaryota</taxon>
        <taxon>Amoebozoa</taxon>
        <taxon>Evosea</taxon>
        <taxon>Eumycetozoa</taxon>
        <taxon>Dictyostelia</taxon>
        <taxon>Dictyosteliales</taxon>
        <taxon>Dictyosteliaceae</taxon>
        <taxon>Dictyostelium</taxon>
    </lineage>
</organism>
<dbReference type="SUPFAM" id="SSF52540">
    <property type="entry name" value="P-loop containing nucleoside triphosphate hydrolases"/>
    <property type="match status" value="2"/>
</dbReference>
<evidence type="ECO:0000256" key="4">
    <source>
        <dbReference type="ARBA" id="ARBA00022840"/>
    </source>
</evidence>
<dbReference type="InterPro" id="IPR014001">
    <property type="entry name" value="Helicase_ATP-bd"/>
</dbReference>
<dbReference type="PANTHER" id="PTHR11274:SF0">
    <property type="entry name" value="GENERAL TRANSCRIPTION AND DNA REPAIR FACTOR IIH HELICASE SUBUNIT XPB"/>
    <property type="match status" value="1"/>
</dbReference>
<evidence type="ECO:0000256" key="3">
    <source>
        <dbReference type="ARBA" id="ARBA00022806"/>
    </source>
</evidence>
<feature type="domain" description="Helicase ATP-binding" evidence="5">
    <location>
        <begin position="153"/>
        <end position="299"/>
    </location>
</feature>
<dbReference type="GO" id="GO:0005524">
    <property type="term" value="F:ATP binding"/>
    <property type="evidence" value="ECO:0007669"/>
    <property type="project" value="UniProtKB-KW"/>
</dbReference>
<dbReference type="EMBL" id="AAFI02000039">
    <property type="protein sequence ID" value="EAL66998.1"/>
    <property type="molecule type" value="Genomic_DNA"/>
</dbReference>
<dbReference type="OMA" id="FENAYCR"/>
<dbReference type="GO" id="GO:0043138">
    <property type="term" value="F:3'-5' DNA helicase activity"/>
    <property type="evidence" value="ECO:0000318"/>
    <property type="project" value="GO_Central"/>
</dbReference>
<dbReference type="Pfam" id="PF04851">
    <property type="entry name" value="ResIII"/>
    <property type="match status" value="1"/>
</dbReference>
<dbReference type="PhylomeDB" id="Q54UP1"/>
<reference evidence="6 7" key="1">
    <citation type="journal article" date="2005" name="Nature">
        <title>The genome of the social amoeba Dictyostelium discoideum.</title>
        <authorList>
            <consortium name="The Dictyostelium discoideum Sequencing Consortium"/>
            <person name="Eichinger L."/>
            <person name="Pachebat J.A."/>
            <person name="Glockner G."/>
            <person name="Rajandream M.A."/>
            <person name="Sucgang R."/>
            <person name="Berriman M."/>
            <person name="Song J."/>
            <person name="Olsen R."/>
            <person name="Szafranski K."/>
            <person name="Xu Q."/>
            <person name="Tunggal B."/>
            <person name="Kummerfeld S."/>
            <person name="Madera M."/>
            <person name="Konfortov B.A."/>
            <person name="Rivero F."/>
            <person name="Bankier A.T."/>
            <person name="Lehmann R."/>
            <person name="Hamlin N."/>
            <person name="Davies R."/>
            <person name="Gaudet P."/>
            <person name="Fey P."/>
            <person name="Pilcher K."/>
            <person name="Chen G."/>
            <person name="Saunders D."/>
            <person name="Sodergren E."/>
            <person name="Davis P."/>
            <person name="Kerhornou A."/>
            <person name="Nie X."/>
            <person name="Hall N."/>
            <person name="Anjard C."/>
            <person name="Hemphill L."/>
            <person name="Bason N."/>
            <person name="Farbrother P."/>
            <person name="Desany B."/>
            <person name="Just E."/>
            <person name="Morio T."/>
            <person name="Rost R."/>
            <person name="Churcher C."/>
            <person name="Cooper J."/>
            <person name="Haydock S."/>
            <person name="van Driessche N."/>
            <person name="Cronin A."/>
            <person name="Goodhead I."/>
            <person name="Muzny D."/>
            <person name="Mourier T."/>
            <person name="Pain A."/>
            <person name="Lu M."/>
            <person name="Harper D."/>
            <person name="Lindsay R."/>
            <person name="Hauser H."/>
            <person name="James K."/>
            <person name="Quiles M."/>
            <person name="Madan Babu M."/>
            <person name="Saito T."/>
            <person name="Buchrieser C."/>
            <person name="Wardroper A."/>
            <person name="Felder M."/>
            <person name="Thangavelu M."/>
            <person name="Johnson D."/>
            <person name="Knights A."/>
            <person name="Loulseged H."/>
            <person name="Mungall K."/>
            <person name="Oliver K."/>
            <person name="Price C."/>
            <person name="Quail M.A."/>
            <person name="Urushihara H."/>
            <person name="Hernandez J."/>
            <person name="Rabbinowitsch E."/>
            <person name="Steffen D."/>
            <person name="Sanders M."/>
            <person name="Ma J."/>
            <person name="Kohara Y."/>
            <person name="Sharp S."/>
            <person name="Simmonds M."/>
            <person name="Spiegler S."/>
            <person name="Tivey A."/>
            <person name="Sugano S."/>
            <person name="White B."/>
            <person name="Walker D."/>
            <person name="Woodward J."/>
            <person name="Winckler T."/>
            <person name="Tanaka Y."/>
            <person name="Shaulsky G."/>
            <person name="Schleicher M."/>
            <person name="Weinstock G."/>
            <person name="Rosenthal A."/>
            <person name="Cox E.C."/>
            <person name="Chisholm R.L."/>
            <person name="Gibbs R."/>
            <person name="Loomis W.F."/>
            <person name="Platzer M."/>
            <person name="Kay R.R."/>
            <person name="Williams J."/>
            <person name="Dear P.H."/>
            <person name="Noegel A.A."/>
            <person name="Barrell B."/>
            <person name="Kuspa A."/>
        </authorList>
    </citation>
    <scope>NUCLEOTIDE SEQUENCE [LARGE SCALE GENOMIC DNA]</scope>
    <source>
        <strain evidence="6 7">AX4</strain>
    </source>
</reference>
<keyword evidence="4" id="KW-0067">ATP-binding</keyword>
<evidence type="ECO:0000313" key="7">
    <source>
        <dbReference type="Proteomes" id="UP000002195"/>
    </source>
</evidence>
<dbReference type="SMART" id="SM00487">
    <property type="entry name" value="DEXDc"/>
    <property type="match status" value="1"/>
</dbReference>
<keyword evidence="2" id="KW-0378">Hydrolase</keyword>
<proteinExistence type="predicted"/>
<dbReference type="Proteomes" id="UP000002195">
    <property type="component" value="Unassembled WGS sequence"/>
</dbReference>
<evidence type="ECO:0000313" key="6">
    <source>
        <dbReference type="EMBL" id="EAL66998.1"/>
    </source>
</evidence>
<dbReference type="VEuPathDB" id="AmoebaDB:DDB_G0280913"/>
<evidence type="ECO:0000259" key="5">
    <source>
        <dbReference type="PROSITE" id="PS51192"/>
    </source>
</evidence>
<dbReference type="HOGENOM" id="CLU_516248_0_0_1"/>
<dbReference type="RefSeq" id="XP_640980.1">
    <property type="nucleotide sequence ID" value="XM_635888.1"/>
</dbReference>
<dbReference type="GO" id="GO:0000112">
    <property type="term" value="C:nucleotide-excision repair factor 3 complex"/>
    <property type="evidence" value="ECO:0000318"/>
    <property type="project" value="GO_Central"/>
</dbReference>
<dbReference type="InterPro" id="IPR006935">
    <property type="entry name" value="Helicase/UvrB_N"/>
</dbReference>